<dbReference type="GO" id="GO:0032259">
    <property type="term" value="P:methylation"/>
    <property type="evidence" value="ECO:0007669"/>
    <property type="project" value="UniProtKB-KW"/>
</dbReference>
<feature type="transmembrane region" description="Helical" evidence="4">
    <location>
        <begin position="20"/>
        <end position="38"/>
    </location>
</feature>
<evidence type="ECO:0000256" key="3">
    <source>
        <dbReference type="ARBA" id="ARBA00022691"/>
    </source>
</evidence>
<evidence type="ECO:0008006" key="7">
    <source>
        <dbReference type="Google" id="ProtNLM"/>
    </source>
</evidence>
<name>A0A4R3I378_PAULE</name>
<accession>A0A4R3I378</accession>
<dbReference type="InterPro" id="IPR029063">
    <property type="entry name" value="SAM-dependent_MTases_sf"/>
</dbReference>
<keyword evidence="3" id="KW-0949">S-adenosyl-L-methionine</keyword>
<dbReference type="Gene3D" id="3.40.50.150">
    <property type="entry name" value="Vaccinia Virus protein VP39"/>
    <property type="match status" value="1"/>
</dbReference>
<dbReference type="SUPFAM" id="SSF53335">
    <property type="entry name" value="S-adenosyl-L-methionine-dependent methyltransferases"/>
    <property type="match status" value="1"/>
</dbReference>
<keyword evidence="2" id="KW-0808">Transferase</keyword>
<comment type="caution">
    <text evidence="5">The sequence shown here is derived from an EMBL/GenBank/DDBJ whole genome shotgun (WGS) entry which is preliminary data.</text>
</comment>
<gene>
    <name evidence="5" type="ORF">EDC30_10186</name>
</gene>
<keyword evidence="1" id="KW-0489">Methyltransferase</keyword>
<dbReference type="InterPro" id="IPR026170">
    <property type="entry name" value="FAM173A/B"/>
</dbReference>
<feature type="transmembrane region" description="Helical" evidence="4">
    <location>
        <begin position="94"/>
        <end position="111"/>
    </location>
</feature>
<dbReference type="Proteomes" id="UP000295382">
    <property type="component" value="Unassembled WGS sequence"/>
</dbReference>
<evidence type="ECO:0000256" key="2">
    <source>
        <dbReference type="ARBA" id="ARBA00022679"/>
    </source>
</evidence>
<proteinExistence type="predicted"/>
<keyword evidence="6" id="KW-1185">Reference proteome</keyword>
<dbReference type="RefSeq" id="WP_132256277.1">
    <property type="nucleotide sequence ID" value="NZ_SLZQ01000001.1"/>
</dbReference>
<feature type="transmembrane region" description="Helical" evidence="4">
    <location>
        <begin position="44"/>
        <end position="62"/>
    </location>
</feature>
<keyword evidence="4" id="KW-0472">Membrane</keyword>
<dbReference type="OrthoDB" id="5611641at2"/>
<dbReference type="AlphaFoldDB" id="A0A4R3I378"/>
<evidence type="ECO:0000256" key="1">
    <source>
        <dbReference type="ARBA" id="ARBA00022603"/>
    </source>
</evidence>
<dbReference type="CDD" id="cd02440">
    <property type="entry name" value="AdoMet_MTases"/>
    <property type="match status" value="1"/>
</dbReference>
<organism evidence="5 6">
    <name type="scientific">Paucimonas lemoignei</name>
    <name type="common">Pseudomonas lemoignei</name>
    <dbReference type="NCBI Taxonomy" id="29443"/>
    <lineage>
        <taxon>Bacteria</taxon>
        <taxon>Pseudomonadati</taxon>
        <taxon>Pseudomonadota</taxon>
        <taxon>Betaproteobacteria</taxon>
        <taxon>Burkholderiales</taxon>
        <taxon>Burkholderiaceae</taxon>
        <taxon>Paucimonas</taxon>
    </lineage>
</organism>
<reference evidence="5 6" key="1">
    <citation type="submission" date="2019-03" db="EMBL/GenBank/DDBJ databases">
        <title>Genomic Encyclopedia of Type Strains, Phase IV (KMG-IV): sequencing the most valuable type-strain genomes for metagenomic binning, comparative biology and taxonomic classification.</title>
        <authorList>
            <person name="Goeker M."/>
        </authorList>
    </citation>
    <scope>NUCLEOTIDE SEQUENCE [LARGE SCALE GENOMIC DNA]</scope>
    <source>
        <strain evidence="5 6">DSM 7445</strain>
    </source>
</reference>
<keyword evidence="4" id="KW-0812">Transmembrane</keyword>
<evidence type="ECO:0000313" key="5">
    <source>
        <dbReference type="EMBL" id="TCS39135.1"/>
    </source>
</evidence>
<dbReference type="GO" id="GO:0016279">
    <property type="term" value="F:protein-lysine N-methyltransferase activity"/>
    <property type="evidence" value="ECO:0007669"/>
    <property type="project" value="InterPro"/>
</dbReference>
<dbReference type="EMBL" id="SLZQ01000001">
    <property type="protein sequence ID" value="TCS39135.1"/>
    <property type="molecule type" value="Genomic_DNA"/>
</dbReference>
<dbReference type="PANTHER" id="PTHR13610:SF9">
    <property type="entry name" value="FI06469P"/>
    <property type="match status" value="1"/>
</dbReference>
<keyword evidence="4" id="KW-1133">Transmembrane helix</keyword>
<protein>
    <recommendedName>
        <fullName evidence="7">Class I SAM-dependent methyltransferase</fullName>
    </recommendedName>
</protein>
<evidence type="ECO:0000256" key="4">
    <source>
        <dbReference type="SAM" id="Phobius"/>
    </source>
</evidence>
<evidence type="ECO:0000313" key="6">
    <source>
        <dbReference type="Proteomes" id="UP000295382"/>
    </source>
</evidence>
<dbReference type="PANTHER" id="PTHR13610">
    <property type="entry name" value="METHYLTRANSFERASE DOMAIN-CONTAINING PROTEIN"/>
    <property type="match status" value="1"/>
</dbReference>
<sequence>MHAGEGGGSPRFWTAPALRALLHQCLASPLSLLILTAWEVRGGVSAHVLVAAMLQGGLAAGLSAWQRLAFWWLPIQLLFPLALVGALALRLPPSIFLCLFLFFVLLYWSSFRTQVPYYPSTKPVWNAVAGLLPEQPLRGIDIGSGFGGLVLDLSARRQDSRFEGIELAPLPWLVSKLRARCRGSRAEFRRGDYLALNFADYDVVFAYLSPAAMPSLWEKAHSEMRPGTLLLSLEFLIPEQAPDIVLEPVQGGKVLYGWRMNR</sequence>